<dbReference type="InterPro" id="IPR035094">
    <property type="entry name" value="EgtD"/>
</dbReference>
<evidence type="ECO:0000313" key="5">
    <source>
        <dbReference type="Proteomes" id="UP000320055"/>
    </source>
</evidence>
<dbReference type="GO" id="GO:0032259">
    <property type="term" value="P:methylation"/>
    <property type="evidence" value="ECO:0007669"/>
    <property type="project" value="UniProtKB-KW"/>
</dbReference>
<accession>A0A563VVM8</accession>
<dbReference type="OrthoDB" id="5289726at2"/>
<evidence type="ECO:0000313" key="4">
    <source>
        <dbReference type="EMBL" id="VEP15460.1"/>
    </source>
</evidence>
<protein>
    <submittedName>
        <fullName evidence="4">Histidine N-alpha-methyltransferase</fullName>
        <ecNumber evidence="4">2.1.1.44</ecNumber>
    </submittedName>
</protein>
<keyword evidence="5" id="KW-1185">Reference proteome</keyword>
<dbReference type="EC" id="2.1.1.44" evidence="4"/>
<dbReference type="Pfam" id="PF10017">
    <property type="entry name" value="Methyltransf_33"/>
    <property type="match status" value="1"/>
</dbReference>
<dbReference type="RefSeq" id="WP_144874246.1">
    <property type="nucleotide sequence ID" value="NZ_LR214074.1"/>
</dbReference>
<dbReference type="InterPro" id="IPR051128">
    <property type="entry name" value="EgtD_Methyltrsf_superfamily"/>
</dbReference>
<evidence type="ECO:0000256" key="1">
    <source>
        <dbReference type="ARBA" id="ARBA00022603"/>
    </source>
</evidence>
<dbReference type="Proteomes" id="UP000320055">
    <property type="component" value="Unassembled WGS sequence"/>
</dbReference>
<dbReference type="AlphaFoldDB" id="A0A563VVM8"/>
<dbReference type="PANTHER" id="PTHR43397">
    <property type="entry name" value="ERGOTHIONEINE BIOSYNTHESIS PROTEIN 1"/>
    <property type="match status" value="1"/>
</dbReference>
<dbReference type="NCBIfam" id="TIGR03438">
    <property type="entry name" value="egtD_ergothio"/>
    <property type="match status" value="1"/>
</dbReference>
<dbReference type="PIRSF" id="PIRSF018005">
    <property type="entry name" value="UCP018005"/>
    <property type="match status" value="1"/>
</dbReference>
<dbReference type="PANTHER" id="PTHR43397:SF1">
    <property type="entry name" value="ERGOTHIONEINE BIOSYNTHESIS PROTEIN 1"/>
    <property type="match status" value="1"/>
</dbReference>
<dbReference type="InterPro" id="IPR019257">
    <property type="entry name" value="MeTrfase_dom"/>
</dbReference>
<dbReference type="InterPro" id="IPR017804">
    <property type="entry name" value="MeTrfase_EgtD-like"/>
</dbReference>
<dbReference type="Gene3D" id="3.40.50.150">
    <property type="entry name" value="Vaccinia Virus protein VP39"/>
    <property type="match status" value="1"/>
</dbReference>
<gene>
    <name evidence="4" type="primary">egtD</name>
    <name evidence="4" type="ORF">H1P_3370007</name>
</gene>
<keyword evidence="1 4" id="KW-0489">Methyltransferase</keyword>
<name>A0A563VVM8_9CYAN</name>
<keyword evidence="2 4" id="KW-0808">Transferase</keyword>
<reference evidence="4 5" key="1">
    <citation type="submission" date="2019-01" db="EMBL/GenBank/DDBJ databases">
        <authorList>
            <person name="Brito A."/>
        </authorList>
    </citation>
    <scope>NUCLEOTIDE SEQUENCE [LARGE SCALE GENOMIC DNA]</scope>
    <source>
        <strain evidence="4">1</strain>
    </source>
</reference>
<dbReference type="InterPro" id="IPR029063">
    <property type="entry name" value="SAM-dependent_MTases_sf"/>
</dbReference>
<dbReference type="GO" id="GO:0052706">
    <property type="term" value="F:L-histidine N(alpha)-methyltransferase activity"/>
    <property type="evidence" value="ECO:0007669"/>
    <property type="project" value="UniProtKB-EC"/>
</dbReference>
<evidence type="ECO:0000256" key="2">
    <source>
        <dbReference type="ARBA" id="ARBA00022679"/>
    </source>
</evidence>
<evidence type="ECO:0000259" key="3">
    <source>
        <dbReference type="Pfam" id="PF10017"/>
    </source>
</evidence>
<dbReference type="EMBL" id="CAACVJ010000265">
    <property type="protein sequence ID" value="VEP15460.1"/>
    <property type="molecule type" value="Genomic_DNA"/>
</dbReference>
<feature type="domain" description="Histidine-specific methyltransferase SAM-dependent" evidence="3">
    <location>
        <begin position="34"/>
        <end position="337"/>
    </location>
</feature>
<organism evidence="4 5">
    <name type="scientific">Hyella patelloides LEGE 07179</name>
    <dbReference type="NCBI Taxonomy" id="945734"/>
    <lineage>
        <taxon>Bacteria</taxon>
        <taxon>Bacillati</taxon>
        <taxon>Cyanobacteriota</taxon>
        <taxon>Cyanophyceae</taxon>
        <taxon>Pleurocapsales</taxon>
        <taxon>Hyellaceae</taxon>
        <taxon>Hyella</taxon>
    </lineage>
</organism>
<proteinExistence type="predicted"/>
<sequence length="338" mass="38775">MPIIDQQFPKNIINNSRFSLEYFSNSEVTKDDGQDVINSLTKKQKTLPPRYFYDAKGSQLFEDICQLSEYYPTRTEASILKQYANDITKVTGKVELIELGSGSSTKTRFLLDAYQTLDYPLTYIPIDVSGSILKESANSLLTDYPTLNIQGKVGTYQQCLTNIKATDKQPKMVLFLGSTIGNFNHQECDRFIDLVTDSLNSGDYFLLGIDLQKPQEILEAAYNDIQGVTAAFNLNMLQHLNWKFQGNFDINLFKHQAIYNNQEHQIEMYLISNQAHTATLQILDLAIDFAEGETIRTEISRKFNIEQMTKYLANKELVLRHSYTDTKQWFGLLLCQKR</sequence>